<dbReference type="Gramene" id="Manes.09G123200.5.v8.1">
    <property type="protein sequence ID" value="Manes.09G123200.5.v8.1.CDS"/>
    <property type="gene ID" value="Manes.09G123200.v8.1"/>
</dbReference>
<dbReference type="Gene3D" id="2.30.30.240">
    <property type="entry name" value="PRC-barrel domain"/>
    <property type="match status" value="2"/>
</dbReference>
<organism evidence="2 3">
    <name type="scientific">Manihot esculenta</name>
    <name type="common">Cassava</name>
    <name type="synonym">Jatropha manihot</name>
    <dbReference type="NCBI Taxonomy" id="3983"/>
    <lineage>
        <taxon>Eukaryota</taxon>
        <taxon>Viridiplantae</taxon>
        <taxon>Streptophyta</taxon>
        <taxon>Embryophyta</taxon>
        <taxon>Tracheophyta</taxon>
        <taxon>Spermatophyta</taxon>
        <taxon>Magnoliopsida</taxon>
        <taxon>eudicotyledons</taxon>
        <taxon>Gunneridae</taxon>
        <taxon>Pentapetalae</taxon>
        <taxon>rosids</taxon>
        <taxon>fabids</taxon>
        <taxon>Malpighiales</taxon>
        <taxon>Euphorbiaceae</taxon>
        <taxon>Crotonoideae</taxon>
        <taxon>Manihoteae</taxon>
        <taxon>Manihot</taxon>
    </lineage>
</organism>
<dbReference type="OMA" id="FWDAQNV"/>
<comment type="caution">
    <text evidence="2">The sequence shown here is derived from an EMBL/GenBank/DDBJ whole genome shotgun (WGS) entry which is preliminary data.</text>
</comment>
<dbReference type="InterPro" id="IPR011033">
    <property type="entry name" value="PRC_barrel-like_sf"/>
</dbReference>
<dbReference type="Proteomes" id="UP000091857">
    <property type="component" value="Chromosome 9"/>
</dbReference>
<accession>A0A2C9VA64</accession>
<sequence>MSDCVSSIPLALSVTQVRYLGLATLRRRYLSSNHWSSARNGRLKSLTTRSSRNSRVLHSEGQEFYGELGFKDKGDEFMELESRMGNDKGSDSPFLNALELKDEKRSGENEERAEQEDLIKVKDDKAIGESGQLNEKMGFRRGRQVIRRFNMLAKQVISIQSARSLGFVSQIWVDTTSWVVLTVEVRPNLLSGEPERFLLEDVRQVGDVVLVEDENVLEVELKMIGLETLVGYRVVTAGRRYIGKVRGFSFDVNSGTVELLELDSFGISIIPSSLVSTYALPIEDVLEVLSDTVIVHEAAASRIQRLTKGFWDAQNVSNSIDEMEEYSDNEISVGSGHGRSTRRSPRSQKKFRSKIRDAEDDWELPMDYL</sequence>
<dbReference type="Gramene" id="Manes.09G123200.3.v8.1">
    <property type="protein sequence ID" value="Manes.09G123200.3.v8.1.CDS"/>
    <property type="gene ID" value="Manes.09G123200.v8.1"/>
</dbReference>
<evidence type="ECO:0008006" key="4">
    <source>
        <dbReference type="Google" id="ProtNLM"/>
    </source>
</evidence>
<evidence type="ECO:0000313" key="2">
    <source>
        <dbReference type="EMBL" id="OAY41703.1"/>
    </source>
</evidence>
<dbReference type="STRING" id="3983.A0A2C9VA64"/>
<dbReference type="Gramene" id="Manes.09G123200.6.v8.1">
    <property type="protein sequence ID" value="Manes.09G123200.6.v8.1.CDS"/>
    <property type="gene ID" value="Manes.09G123200.v8.1"/>
</dbReference>
<dbReference type="OrthoDB" id="539916at2759"/>
<evidence type="ECO:0000256" key="1">
    <source>
        <dbReference type="SAM" id="MobiDB-lite"/>
    </source>
</evidence>
<dbReference type="SUPFAM" id="SSF50346">
    <property type="entry name" value="PRC-barrel domain"/>
    <property type="match status" value="2"/>
</dbReference>
<gene>
    <name evidence="2" type="ORF">MANES_09G123200v8</name>
</gene>
<feature type="region of interest" description="Disordered" evidence="1">
    <location>
        <begin position="329"/>
        <end position="352"/>
    </location>
</feature>
<reference evidence="3" key="1">
    <citation type="journal article" date="2016" name="Nat. Biotechnol.">
        <title>Sequencing wild and cultivated cassava and related species reveals extensive interspecific hybridization and genetic diversity.</title>
        <authorList>
            <person name="Bredeson J.V."/>
            <person name="Lyons J.B."/>
            <person name="Prochnik S.E."/>
            <person name="Wu G.A."/>
            <person name="Ha C.M."/>
            <person name="Edsinger-Gonzales E."/>
            <person name="Grimwood J."/>
            <person name="Schmutz J."/>
            <person name="Rabbi I.Y."/>
            <person name="Egesi C."/>
            <person name="Nauluvula P."/>
            <person name="Lebot V."/>
            <person name="Ndunguru J."/>
            <person name="Mkamilo G."/>
            <person name="Bart R.S."/>
            <person name="Setter T.L."/>
            <person name="Gleadow R.M."/>
            <person name="Kulakow P."/>
            <person name="Ferguson M.E."/>
            <person name="Rounsley S."/>
            <person name="Rokhsar D.S."/>
        </authorList>
    </citation>
    <scope>NUCLEOTIDE SEQUENCE [LARGE SCALE GENOMIC DNA]</scope>
    <source>
        <strain evidence="3">cv. AM560-2</strain>
    </source>
</reference>
<name>A0A2C9VA64_MANES</name>
<dbReference type="PANTHER" id="PTHR36740:SF1">
    <property type="entry name" value="PRC-BARREL DOMAIN-CONTAINING PROTEIN"/>
    <property type="match status" value="1"/>
</dbReference>
<protein>
    <recommendedName>
        <fullName evidence="4">PRC-barrel domain-containing protein</fullName>
    </recommendedName>
</protein>
<dbReference type="PANTHER" id="PTHR36740">
    <property type="entry name" value="PRC DOMAIN-CONTAINING PROTEIN"/>
    <property type="match status" value="1"/>
</dbReference>
<dbReference type="AlphaFoldDB" id="A0A2C9VA64"/>
<evidence type="ECO:0000313" key="3">
    <source>
        <dbReference type="Proteomes" id="UP000091857"/>
    </source>
</evidence>
<keyword evidence="3" id="KW-1185">Reference proteome</keyword>
<feature type="compositionally biased region" description="Basic residues" evidence="1">
    <location>
        <begin position="339"/>
        <end position="352"/>
    </location>
</feature>
<proteinExistence type="predicted"/>
<dbReference type="EMBL" id="CM004395">
    <property type="protein sequence ID" value="OAY41703.1"/>
    <property type="molecule type" value="Genomic_DNA"/>
</dbReference>